<dbReference type="Pfam" id="PF12796">
    <property type="entry name" value="Ank_2"/>
    <property type="match status" value="2"/>
</dbReference>
<organism evidence="4 5">
    <name type="scientific">SAR86 cluster bacterium</name>
    <dbReference type="NCBI Taxonomy" id="2030880"/>
    <lineage>
        <taxon>Bacteria</taxon>
        <taxon>Pseudomonadati</taxon>
        <taxon>Pseudomonadota</taxon>
        <taxon>Gammaproteobacteria</taxon>
        <taxon>SAR86 cluster</taxon>
    </lineage>
</organism>
<feature type="repeat" description="ANK" evidence="3">
    <location>
        <begin position="286"/>
        <end position="318"/>
    </location>
</feature>
<dbReference type="Pfam" id="PF00023">
    <property type="entry name" value="Ank"/>
    <property type="match status" value="2"/>
</dbReference>
<evidence type="ECO:0000256" key="3">
    <source>
        <dbReference type="PROSITE-ProRule" id="PRU00023"/>
    </source>
</evidence>
<dbReference type="PANTHER" id="PTHR24189:SF50">
    <property type="entry name" value="ANKYRIN REPEAT AND SOCS BOX PROTEIN 2"/>
    <property type="match status" value="1"/>
</dbReference>
<dbReference type="PANTHER" id="PTHR24189">
    <property type="entry name" value="MYOTROPHIN"/>
    <property type="match status" value="1"/>
</dbReference>
<sequence>MAAIHTMNHTMRICQKIFALGILLLALPALGQGMPPVVQAAKDADWTRLSSLLSTDSNVQDVYGDGTSALHWASYHDNVQVAVKLIERGIDVNSATDLGVTPLWLAADNGSSAMVDALLESGANPNLNLLSGETLVMTAAHSGNAELVRSLLAAGASPRGEVTRNQTALMWAAGQGHSDVVEALLDYGADVDARTLVRSQYVKSEKEQDSHPLNKVWVEQGGNTALLFAARAGSLESARLLVAAGSDVNGLSAFGTSPAIMAIHGGNIELLDFLLSSGADVESSASGHTALHAAVLRGSLGAIELLLDHGAEIEAILEKPTPARRQSTDYSFHDSLIGATPLWLAARFTEPQIMTLLLERGADPFFVNNVTYPTLSGLEPVIAEEGDVSVLMAAVGMGYRRLRMSWGSAERRAGIEGNDREARILEAAEIAVDAGVDSNIQNAAGVAARDFARSRRYEEVTAFLDIVGR</sequence>
<evidence type="ECO:0000256" key="1">
    <source>
        <dbReference type="ARBA" id="ARBA00022737"/>
    </source>
</evidence>
<feature type="repeat" description="ANK" evidence="3">
    <location>
        <begin position="337"/>
        <end position="369"/>
    </location>
</feature>
<reference evidence="5" key="1">
    <citation type="submission" date="2017-08" db="EMBL/GenBank/DDBJ databases">
        <title>A dynamic microbial community with high functional redundancy inhabits the cold, oxic subseafloor aquifer.</title>
        <authorList>
            <person name="Tully B.J."/>
            <person name="Wheat C.G."/>
            <person name="Glazer B.T."/>
            <person name="Huber J.A."/>
        </authorList>
    </citation>
    <scope>NUCLEOTIDE SEQUENCE [LARGE SCALE GENOMIC DNA]</scope>
</reference>
<dbReference type="AlphaFoldDB" id="A0A2A4WYC3"/>
<dbReference type="InterPro" id="IPR050745">
    <property type="entry name" value="Multifunctional_regulatory"/>
</dbReference>
<name>A0A2A4WYC3_9GAMM</name>
<feature type="repeat" description="ANK" evidence="3">
    <location>
        <begin position="65"/>
        <end position="97"/>
    </location>
</feature>
<dbReference type="PRINTS" id="PR01415">
    <property type="entry name" value="ANKYRIN"/>
</dbReference>
<keyword evidence="1" id="KW-0677">Repeat</keyword>
<gene>
    <name evidence="4" type="ORF">COB20_14300</name>
</gene>
<dbReference type="Gene3D" id="1.25.40.20">
    <property type="entry name" value="Ankyrin repeat-containing domain"/>
    <property type="match status" value="3"/>
</dbReference>
<evidence type="ECO:0000313" key="4">
    <source>
        <dbReference type="EMBL" id="PCI74825.1"/>
    </source>
</evidence>
<dbReference type="Proteomes" id="UP000218767">
    <property type="component" value="Unassembled WGS sequence"/>
</dbReference>
<keyword evidence="2 3" id="KW-0040">ANK repeat</keyword>
<proteinExistence type="predicted"/>
<feature type="repeat" description="ANK" evidence="3">
    <location>
        <begin position="221"/>
        <end position="253"/>
    </location>
</feature>
<feature type="repeat" description="ANK" evidence="3">
    <location>
        <begin position="131"/>
        <end position="157"/>
    </location>
</feature>
<comment type="caution">
    <text evidence="4">The sequence shown here is derived from an EMBL/GenBank/DDBJ whole genome shotgun (WGS) entry which is preliminary data.</text>
</comment>
<dbReference type="SMART" id="SM00248">
    <property type="entry name" value="ANK"/>
    <property type="match status" value="8"/>
</dbReference>
<feature type="repeat" description="ANK" evidence="3">
    <location>
        <begin position="254"/>
        <end position="286"/>
    </location>
</feature>
<dbReference type="PROSITE" id="PS50088">
    <property type="entry name" value="ANK_REPEAT"/>
    <property type="match status" value="8"/>
</dbReference>
<dbReference type="InterPro" id="IPR002110">
    <property type="entry name" value="Ankyrin_rpt"/>
</dbReference>
<dbReference type="PROSITE" id="PS50297">
    <property type="entry name" value="ANK_REP_REGION"/>
    <property type="match status" value="8"/>
</dbReference>
<feature type="repeat" description="ANK" evidence="3">
    <location>
        <begin position="164"/>
        <end position="196"/>
    </location>
</feature>
<evidence type="ECO:0000313" key="5">
    <source>
        <dbReference type="Proteomes" id="UP000218767"/>
    </source>
</evidence>
<dbReference type="EMBL" id="NVUL01000091">
    <property type="protein sequence ID" value="PCI74825.1"/>
    <property type="molecule type" value="Genomic_DNA"/>
</dbReference>
<dbReference type="InterPro" id="IPR036770">
    <property type="entry name" value="Ankyrin_rpt-contain_sf"/>
</dbReference>
<accession>A0A2A4WYC3</accession>
<evidence type="ECO:0000256" key="2">
    <source>
        <dbReference type="ARBA" id="ARBA00023043"/>
    </source>
</evidence>
<dbReference type="SUPFAM" id="SSF48403">
    <property type="entry name" value="Ankyrin repeat"/>
    <property type="match status" value="1"/>
</dbReference>
<protein>
    <submittedName>
        <fullName evidence="4">Uncharacterized protein</fullName>
    </submittedName>
</protein>
<feature type="repeat" description="ANK" evidence="3">
    <location>
        <begin position="98"/>
        <end position="126"/>
    </location>
</feature>